<comment type="caution">
    <text evidence="3">The sequence shown here is derived from an EMBL/GenBank/DDBJ whole genome shotgun (WGS) entry which is preliminary data.</text>
</comment>
<keyword evidence="1" id="KW-0472">Membrane</keyword>
<dbReference type="Proteomes" id="UP000239469">
    <property type="component" value="Unassembled WGS sequence"/>
</dbReference>
<feature type="transmembrane region" description="Helical" evidence="1">
    <location>
        <begin position="12"/>
        <end position="33"/>
    </location>
</feature>
<evidence type="ECO:0000259" key="2">
    <source>
        <dbReference type="PROSITE" id="PS50885"/>
    </source>
</evidence>
<feature type="domain" description="HAMP" evidence="2">
    <location>
        <begin position="186"/>
        <end position="242"/>
    </location>
</feature>
<dbReference type="SUPFAM" id="SSF55781">
    <property type="entry name" value="GAF domain-like"/>
    <property type="match status" value="1"/>
</dbReference>
<dbReference type="InterPro" id="IPR003660">
    <property type="entry name" value="HAMP_dom"/>
</dbReference>
<dbReference type="EMBL" id="MTBD01000014">
    <property type="protein sequence ID" value="PRP71377.1"/>
    <property type="molecule type" value="Genomic_DNA"/>
</dbReference>
<dbReference type="Gene3D" id="3.30.450.40">
    <property type="match status" value="1"/>
</dbReference>
<accession>A0A2S9X6R0</accession>
<keyword evidence="1" id="KW-0812">Transmembrane</keyword>
<dbReference type="InterPro" id="IPR029016">
    <property type="entry name" value="GAF-like_dom_sf"/>
</dbReference>
<dbReference type="RefSeq" id="WP_106076299.1">
    <property type="nucleotide sequence ID" value="NZ_MTBD01000014.1"/>
</dbReference>
<evidence type="ECO:0000313" key="3">
    <source>
        <dbReference type="EMBL" id="PRP71377.1"/>
    </source>
</evidence>
<dbReference type="AlphaFoldDB" id="A0A2S9X6R0"/>
<keyword evidence="1" id="KW-1133">Transmembrane helix</keyword>
<dbReference type="SMART" id="SM00304">
    <property type="entry name" value="HAMP"/>
    <property type="match status" value="1"/>
</dbReference>
<protein>
    <recommendedName>
        <fullName evidence="2">HAMP domain-containing protein</fullName>
    </recommendedName>
</protein>
<feature type="transmembrane region" description="Helical" evidence="1">
    <location>
        <begin position="170"/>
        <end position="188"/>
    </location>
</feature>
<sequence>MKNGETGIRSLAGRLVLATLLFCLAFTFATVIVKTWLTWNSHVQAMQNQLNLINGIYQQTLNKAIWDLDRASIEEHLRSSFQVPAVGSVTIKLINLNSESKNYYETESFSLSKPGWQNTSWAPKIFSQLKHHDRTAGTTETIGSLEIEGDSRILIAELKSEVVNIISTQAIYSLLLAGFLMLIVNRYITTHIRKIALHLDRFSPETLNQPLRLERRGTYQDELDKLVNGINAMQQNLSEYLEHKNQYEEELPTHRDHLSEANMALARSAETLRQQGDIGKALTASLDSKAICVALYQHLRELMPIDGFAVALLKSNANALELIYCIDDGQEKPSALLPLEQTDSPLVNAFLAMEEVQLLDEHRIAQLGAASCDTIRSTMRQGVIHQLTAGRNCIGIAMALSHASDAFQQRELEIFRSIAAYAAIAFTNSISYDMSKTPRQHADKTLQDLRREQDN</sequence>
<reference evidence="3 4" key="1">
    <citation type="submission" date="2017-01" db="EMBL/GenBank/DDBJ databases">
        <title>New insights into the genetic diversity of Chromobacterium isolated from tropical freshwater lake.</title>
        <authorList>
            <person name="Santos A.B."/>
            <person name="Nascimento A.M."/>
            <person name="Da Silva P.C."/>
        </authorList>
    </citation>
    <scope>NUCLEOTIDE SEQUENCE [LARGE SCALE GENOMIC DNA]</scope>
    <source>
        <strain evidence="3 4">56AF</strain>
    </source>
</reference>
<proteinExistence type="predicted"/>
<evidence type="ECO:0000256" key="1">
    <source>
        <dbReference type="SAM" id="Phobius"/>
    </source>
</evidence>
<dbReference type="Gene3D" id="6.10.340.10">
    <property type="match status" value="1"/>
</dbReference>
<name>A0A2S9X6R0_9NEIS</name>
<dbReference type="PROSITE" id="PS50885">
    <property type="entry name" value="HAMP"/>
    <property type="match status" value="1"/>
</dbReference>
<dbReference type="GO" id="GO:0007165">
    <property type="term" value="P:signal transduction"/>
    <property type="evidence" value="ECO:0007669"/>
    <property type="project" value="InterPro"/>
</dbReference>
<gene>
    <name evidence="3" type="ORF">BUE93_07200</name>
</gene>
<dbReference type="OrthoDB" id="224978at2"/>
<dbReference type="GO" id="GO:0016020">
    <property type="term" value="C:membrane"/>
    <property type="evidence" value="ECO:0007669"/>
    <property type="project" value="InterPro"/>
</dbReference>
<organism evidence="3 4">
    <name type="scientific">Chromobacterium amazonense</name>
    <dbReference type="NCBI Taxonomy" id="1382803"/>
    <lineage>
        <taxon>Bacteria</taxon>
        <taxon>Pseudomonadati</taxon>
        <taxon>Pseudomonadota</taxon>
        <taxon>Betaproteobacteria</taxon>
        <taxon>Neisseriales</taxon>
        <taxon>Chromobacteriaceae</taxon>
        <taxon>Chromobacterium</taxon>
    </lineage>
</organism>
<evidence type="ECO:0000313" key="4">
    <source>
        <dbReference type="Proteomes" id="UP000239469"/>
    </source>
</evidence>